<dbReference type="InterPro" id="IPR054712">
    <property type="entry name" value="Cas3-like_dom"/>
</dbReference>
<dbReference type="GO" id="GO:0051607">
    <property type="term" value="P:defense response to virus"/>
    <property type="evidence" value="ECO:0007669"/>
    <property type="project" value="UniProtKB-KW"/>
</dbReference>
<comment type="similarity">
    <text evidence="1">In the N-terminal section; belongs to the CRISPR-associated nuclease Cas3-HD family.</text>
</comment>
<reference evidence="13 14" key="1">
    <citation type="submission" date="2019-03" db="EMBL/GenBank/DDBJ databases">
        <title>Genomic Encyclopedia of Type Strains, Phase IV (KMG-IV): sequencing the most valuable type-strain genomes for metagenomic binning, comparative biology and taxonomic classification.</title>
        <authorList>
            <person name="Goeker M."/>
        </authorList>
    </citation>
    <scope>NUCLEOTIDE SEQUENCE [LARGE SCALE GENOMIC DNA]</scope>
    <source>
        <strain evidence="13 14">DSM 13575</strain>
    </source>
</reference>
<comment type="similarity">
    <text evidence="2">In the central section; belongs to the CRISPR-associated helicase Cas3 family.</text>
</comment>
<keyword evidence="9" id="KW-0051">Antiviral defense</keyword>
<dbReference type="InterPro" id="IPR006483">
    <property type="entry name" value="CRISPR-assoc_Cas3_HD"/>
</dbReference>
<dbReference type="InterPro" id="IPR050079">
    <property type="entry name" value="DEAD_box_RNA_helicase"/>
</dbReference>
<evidence type="ECO:0000256" key="7">
    <source>
        <dbReference type="ARBA" id="ARBA00022806"/>
    </source>
</evidence>
<dbReference type="InterPro" id="IPR014001">
    <property type="entry name" value="Helicase_ATP-bd"/>
</dbReference>
<dbReference type="SMART" id="SM00490">
    <property type="entry name" value="HELICc"/>
    <property type="match status" value="1"/>
</dbReference>
<evidence type="ECO:0000259" key="12">
    <source>
        <dbReference type="PROSITE" id="PS51643"/>
    </source>
</evidence>
<dbReference type="EMBL" id="SODZ01000004">
    <property type="protein sequence ID" value="TDX16239.1"/>
    <property type="molecule type" value="Genomic_DNA"/>
</dbReference>
<evidence type="ECO:0000256" key="9">
    <source>
        <dbReference type="ARBA" id="ARBA00023118"/>
    </source>
</evidence>
<dbReference type="AlphaFoldDB" id="A0A4R8EUZ9"/>
<dbReference type="InterPro" id="IPR038257">
    <property type="entry name" value="CRISPR-assoc_Cas3_HD_sf"/>
</dbReference>
<keyword evidence="3" id="KW-0540">Nuclease</keyword>
<evidence type="ECO:0000256" key="8">
    <source>
        <dbReference type="ARBA" id="ARBA00022840"/>
    </source>
</evidence>
<keyword evidence="4" id="KW-0479">Metal-binding</keyword>
<evidence type="ECO:0000256" key="2">
    <source>
        <dbReference type="ARBA" id="ARBA00009046"/>
    </source>
</evidence>
<dbReference type="SUPFAM" id="SSF109604">
    <property type="entry name" value="HD-domain/PDEase-like"/>
    <property type="match status" value="1"/>
</dbReference>
<dbReference type="InterPro" id="IPR001650">
    <property type="entry name" value="Helicase_C-like"/>
</dbReference>
<dbReference type="GO" id="GO:0003676">
    <property type="term" value="F:nucleic acid binding"/>
    <property type="evidence" value="ECO:0007669"/>
    <property type="project" value="InterPro"/>
</dbReference>
<dbReference type="InterPro" id="IPR011545">
    <property type="entry name" value="DEAD/DEAH_box_helicase_dom"/>
</dbReference>
<evidence type="ECO:0000256" key="10">
    <source>
        <dbReference type="ARBA" id="ARBA00038437"/>
    </source>
</evidence>
<evidence type="ECO:0000256" key="6">
    <source>
        <dbReference type="ARBA" id="ARBA00022801"/>
    </source>
</evidence>
<keyword evidence="7" id="KW-0347">Helicase</keyword>
<dbReference type="InterPro" id="IPR027417">
    <property type="entry name" value="P-loop_NTPase"/>
</dbReference>
<dbReference type="Pfam" id="PF22590">
    <property type="entry name" value="Cas3-like_C_2"/>
    <property type="match status" value="1"/>
</dbReference>
<comment type="caution">
    <text evidence="13">The sequence shown here is derived from an EMBL/GenBank/DDBJ whole genome shotgun (WGS) entry which is preliminary data.</text>
</comment>
<dbReference type="PANTHER" id="PTHR47959">
    <property type="entry name" value="ATP-DEPENDENT RNA HELICASE RHLE-RELATED"/>
    <property type="match status" value="1"/>
</dbReference>
<dbReference type="InterPro" id="IPR006474">
    <property type="entry name" value="Helicase_Cas3_CRISPR-ass_core"/>
</dbReference>
<evidence type="ECO:0000256" key="4">
    <source>
        <dbReference type="ARBA" id="ARBA00022723"/>
    </source>
</evidence>
<dbReference type="Pfam" id="PF00270">
    <property type="entry name" value="DEAD"/>
    <property type="match status" value="1"/>
</dbReference>
<dbReference type="Gene3D" id="3.40.50.300">
    <property type="entry name" value="P-loop containing nucleotide triphosphate hydrolases"/>
    <property type="match status" value="2"/>
</dbReference>
<keyword evidence="8" id="KW-0067">ATP-binding</keyword>
<evidence type="ECO:0000256" key="5">
    <source>
        <dbReference type="ARBA" id="ARBA00022741"/>
    </source>
</evidence>
<evidence type="ECO:0000256" key="1">
    <source>
        <dbReference type="ARBA" id="ARBA00006847"/>
    </source>
</evidence>
<dbReference type="NCBIfam" id="TIGR01587">
    <property type="entry name" value="cas3_core"/>
    <property type="match status" value="1"/>
</dbReference>
<dbReference type="CDD" id="cd09641">
    <property type="entry name" value="Cas3''_I"/>
    <property type="match status" value="1"/>
</dbReference>
<name>A0A4R8EUZ9_9BACT</name>
<feature type="domain" description="Helicase ATP-binding" evidence="11">
    <location>
        <begin position="265"/>
        <end position="447"/>
    </location>
</feature>
<dbReference type="Pfam" id="PF18019">
    <property type="entry name" value="Cas3_HD"/>
    <property type="match status" value="1"/>
</dbReference>
<proteinExistence type="inferred from homology"/>
<evidence type="ECO:0000256" key="3">
    <source>
        <dbReference type="ARBA" id="ARBA00022722"/>
    </source>
</evidence>
<dbReference type="GO" id="GO:0003724">
    <property type="term" value="F:RNA helicase activity"/>
    <property type="evidence" value="ECO:0007669"/>
    <property type="project" value="TreeGrafter"/>
</dbReference>
<dbReference type="PROSITE" id="PS51643">
    <property type="entry name" value="HD_CAS3"/>
    <property type="match status" value="1"/>
</dbReference>
<keyword evidence="14" id="KW-1185">Reference proteome</keyword>
<protein>
    <submittedName>
        <fullName evidence="13">CRISPR-associated Cas3 family helicase</fullName>
    </submittedName>
</protein>
<dbReference type="PANTHER" id="PTHR47959:SF16">
    <property type="entry name" value="CRISPR-ASSOCIATED NUCLEASE_HELICASE CAS3-RELATED"/>
    <property type="match status" value="1"/>
</dbReference>
<accession>A0A4R8EUZ9</accession>
<feature type="domain" description="HD Cas3-type" evidence="12">
    <location>
        <begin position="7"/>
        <end position="166"/>
    </location>
</feature>
<keyword evidence="5" id="KW-0547">Nucleotide-binding</keyword>
<dbReference type="GO" id="GO:0016787">
    <property type="term" value="F:hydrolase activity"/>
    <property type="evidence" value="ECO:0007669"/>
    <property type="project" value="UniProtKB-KW"/>
</dbReference>
<dbReference type="GO" id="GO:0005524">
    <property type="term" value="F:ATP binding"/>
    <property type="evidence" value="ECO:0007669"/>
    <property type="project" value="UniProtKB-KW"/>
</dbReference>
<dbReference type="GO" id="GO:0046872">
    <property type="term" value="F:metal ion binding"/>
    <property type="evidence" value="ECO:0007669"/>
    <property type="project" value="UniProtKB-KW"/>
</dbReference>
<keyword evidence="6" id="KW-0378">Hydrolase</keyword>
<dbReference type="PROSITE" id="PS51192">
    <property type="entry name" value="HELICASE_ATP_BIND_1"/>
    <property type="match status" value="1"/>
</dbReference>
<dbReference type="SMART" id="SM00487">
    <property type="entry name" value="DEXDc"/>
    <property type="match status" value="1"/>
</dbReference>
<evidence type="ECO:0000259" key="11">
    <source>
        <dbReference type="PROSITE" id="PS51192"/>
    </source>
</evidence>
<dbReference type="Proteomes" id="UP000294817">
    <property type="component" value="Unassembled WGS sequence"/>
</dbReference>
<dbReference type="SUPFAM" id="SSF52540">
    <property type="entry name" value="P-loop containing nucleoside triphosphate hydrolases"/>
    <property type="match status" value="1"/>
</dbReference>
<dbReference type="Gene3D" id="1.10.3210.30">
    <property type="match status" value="1"/>
</dbReference>
<evidence type="ECO:0000313" key="14">
    <source>
        <dbReference type="Proteomes" id="UP000294817"/>
    </source>
</evidence>
<evidence type="ECO:0000313" key="13">
    <source>
        <dbReference type="EMBL" id="TDX16239.1"/>
    </source>
</evidence>
<dbReference type="GO" id="GO:0005829">
    <property type="term" value="C:cytosol"/>
    <property type="evidence" value="ECO:0007669"/>
    <property type="project" value="TreeGrafter"/>
</dbReference>
<gene>
    <name evidence="13" type="ORF">C8D74_10458</name>
</gene>
<comment type="similarity">
    <text evidence="10">Belongs to the DEAD box helicase family.</text>
</comment>
<organism evidence="13 14">
    <name type="scientific">Petrotoga sibirica</name>
    <dbReference type="NCBI Taxonomy" id="156202"/>
    <lineage>
        <taxon>Bacteria</taxon>
        <taxon>Thermotogati</taxon>
        <taxon>Thermotogota</taxon>
        <taxon>Thermotogae</taxon>
        <taxon>Petrotogales</taxon>
        <taxon>Petrotogaceae</taxon>
        <taxon>Petrotoga</taxon>
    </lineage>
</organism>
<sequence length="804" mass="92977">MEDLYAKSNNSTTLKQHTFDVFTQIKKLSFSNSNYEDILKYSAFLHDLGKAIPHFQKQILKNKNYNWDDSIADVANIPHSIASLFFIDKIKLMEKLNEESIRIVLSNVVFHHFRDNFSGIILESNGTLKLFLETTGEKGLREIESKLKNHFKGTEIETYIAFDEKLYTAITHGSSLIGTGLILPPYVLTFLPQIIKERKENLKMHILTIGSLMRADHFSSYLETNNYNINDYPLEIPPLSKTETENKIDAYLKNKNISENEIWQKKLPINDKISILIAPTGSGKTEYALYTYTGKKTIYLLPMKVSSNAMYERLSDIFTKEKVSLLHSEAFEYLSKKYDEDPEYGGEIRTNIEMAKNLAYPFIVCTGDQIFPSIMKYPSFQKIYTTFPNSKFIIDEVQSYDPKAIAMIIKAIEEIIDYGGNVIVITATLPNFFLDELKRRFESKSFDIDPSKRVINRYNSISPTFCKHKFKLTTMSESEITEKALDLAKSGKRVMVVCNTVEYAQNIYKNIMNLKKDEKIKTFLLHSRYTFNDKRDKESTIIQEFKNPKSEDEIEPKILVSTQIIETSLDIDSDYMITEIAPIDVLIQRFGRVMRRIKEEDSFDLTEENVFIVTQNMEGKKKNTIFESSKGKVYYPEALSSTFDILKNHDSKLCEKEKQTLVSKMYAEIFNEQSKIKQEFQNALQVFDSGYSSASKLEAQSMFRQVANVDVVPENKIDDFVNELKTYKFSDYSDFKNKILNEYVISMNYFLVNQNLKEIPINGEISATIRKWLSGIKLCTNLTYDKELGAVLNKEKNKVENPFI</sequence>
<dbReference type="RefSeq" id="WP_103875887.1">
    <property type="nucleotide sequence ID" value="NZ_SODZ01000004.1"/>
</dbReference>
<dbReference type="NCBIfam" id="TIGR01596">
    <property type="entry name" value="cas3_HD"/>
    <property type="match status" value="1"/>
</dbReference>
<dbReference type="GO" id="GO:0004518">
    <property type="term" value="F:nuclease activity"/>
    <property type="evidence" value="ECO:0007669"/>
    <property type="project" value="UniProtKB-KW"/>
</dbReference>